<dbReference type="Proteomes" id="UP000185478">
    <property type="component" value="Chromosome"/>
</dbReference>
<dbReference type="AlphaFoldDB" id="A0A1L7CFS5"/>
<evidence type="ECO:0000259" key="5">
    <source>
        <dbReference type="Pfam" id="PF01168"/>
    </source>
</evidence>
<sequence>MEQLRTNHQAVLDAIATACKAAGRNADSVRLLPVSKTYPPEVLGRAMQAGMHEFGENRPQEIKEKALSSACAGAQLVHIGQLQTNKAKIVAEYATEFQALDSVKVAGALQRRLESADRVLDVLIQVNTSGEPQKSGIHPAEAAEFVAAMEQFPRLKIRGLMTVAVNGPDPKRVGACFSLLADTRDALAAQFPNLDFSELSMGMSGDFELAIAHGSTCVRIGQAIFGPRG</sequence>
<keyword evidence="7" id="KW-1185">Reference proteome</keyword>
<dbReference type="PANTHER" id="PTHR10146">
    <property type="entry name" value="PROLINE SYNTHETASE CO-TRANSCRIBED BACTERIAL HOMOLOG PROTEIN"/>
    <property type="match status" value="1"/>
</dbReference>
<proteinExistence type="inferred from homology"/>
<evidence type="ECO:0000256" key="1">
    <source>
        <dbReference type="ARBA" id="ARBA00022898"/>
    </source>
</evidence>
<dbReference type="SUPFAM" id="SSF51419">
    <property type="entry name" value="PLP-binding barrel"/>
    <property type="match status" value="1"/>
</dbReference>
<evidence type="ECO:0000256" key="3">
    <source>
        <dbReference type="PIRSR" id="PIRSR004848-1"/>
    </source>
</evidence>
<organism evidence="6 7">
    <name type="scientific">Corynebacterium aquilae DSM 44791</name>
    <dbReference type="NCBI Taxonomy" id="1431546"/>
    <lineage>
        <taxon>Bacteria</taxon>
        <taxon>Bacillati</taxon>
        <taxon>Actinomycetota</taxon>
        <taxon>Actinomycetes</taxon>
        <taxon>Mycobacteriales</taxon>
        <taxon>Corynebacteriaceae</taxon>
        <taxon>Corynebacterium</taxon>
    </lineage>
</organism>
<dbReference type="Pfam" id="PF01168">
    <property type="entry name" value="Ala_racemase_N"/>
    <property type="match status" value="1"/>
</dbReference>
<gene>
    <name evidence="6" type="ORF">CAQU_06170</name>
</gene>
<dbReference type="GO" id="GO:0030170">
    <property type="term" value="F:pyridoxal phosphate binding"/>
    <property type="evidence" value="ECO:0007669"/>
    <property type="project" value="UniProtKB-UniRule"/>
</dbReference>
<dbReference type="InterPro" id="IPR029066">
    <property type="entry name" value="PLP-binding_barrel"/>
</dbReference>
<evidence type="ECO:0000313" key="7">
    <source>
        <dbReference type="Proteomes" id="UP000185478"/>
    </source>
</evidence>
<dbReference type="InterPro" id="IPR001608">
    <property type="entry name" value="Ala_racemase_N"/>
</dbReference>
<comment type="cofactor">
    <cofactor evidence="3">
        <name>pyridoxal 5'-phosphate</name>
        <dbReference type="ChEBI" id="CHEBI:597326"/>
    </cofactor>
</comment>
<comment type="similarity">
    <text evidence="2 4">Belongs to the pyridoxal phosphate-binding protein YggS/PROSC family.</text>
</comment>
<feature type="modified residue" description="N6-(pyridoxal phosphate)lysine" evidence="2 3">
    <location>
        <position position="36"/>
    </location>
</feature>
<keyword evidence="1 2" id="KW-0663">Pyridoxal phosphate</keyword>
<dbReference type="PIRSF" id="PIRSF004848">
    <property type="entry name" value="YBL036c_PLPDEIII"/>
    <property type="match status" value="1"/>
</dbReference>
<comment type="function">
    <text evidence="2">Pyridoxal 5'-phosphate (PLP)-binding protein, which is involved in PLP homeostasis.</text>
</comment>
<dbReference type="Gene3D" id="3.20.20.10">
    <property type="entry name" value="Alanine racemase"/>
    <property type="match status" value="1"/>
</dbReference>
<dbReference type="NCBIfam" id="TIGR00044">
    <property type="entry name" value="YggS family pyridoxal phosphate-dependent enzyme"/>
    <property type="match status" value="1"/>
</dbReference>
<dbReference type="CDD" id="cd00635">
    <property type="entry name" value="PLPDE_III_YBL036c_like"/>
    <property type="match status" value="1"/>
</dbReference>
<feature type="domain" description="Alanine racemase N-terminal" evidence="5">
    <location>
        <begin position="12"/>
        <end position="227"/>
    </location>
</feature>
<evidence type="ECO:0000313" key="6">
    <source>
        <dbReference type="EMBL" id="APT84721.1"/>
    </source>
</evidence>
<accession>A0A1L7CFS5</accession>
<dbReference type="HAMAP" id="MF_02087">
    <property type="entry name" value="PLP_homeostasis"/>
    <property type="match status" value="1"/>
</dbReference>
<evidence type="ECO:0000256" key="2">
    <source>
        <dbReference type="HAMAP-Rule" id="MF_02087"/>
    </source>
</evidence>
<dbReference type="InterPro" id="IPR011078">
    <property type="entry name" value="PyrdxlP_homeostasis"/>
</dbReference>
<reference evidence="6 7" key="1">
    <citation type="submission" date="2014-08" db="EMBL/GenBank/DDBJ databases">
        <title>Complete genome sequence of Corynebacterium aquilae S-613T(T) (=DSM 44791(T)), isolated from the choana of a healthy golden eagle.</title>
        <authorList>
            <person name="Ruckert C."/>
            <person name="Albersmeier A."/>
            <person name="Winkler A."/>
            <person name="Kalinowski J."/>
        </authorList>
    </citation>
    <scope>NUCLEOTIDE SEQUENCE [LARGE SCALE GENOMIC DNA]</scope>
    <source>
        <strain evidence="6 7">S-613</strain>
    </source>
</reference>
<protein>
    <recommendedName>
        <fullName evidence="2">Pyridoxal phosphate homeostasis protein</fullName>
        <shortName evidence="2">PLP homeostasis protein</shortName>
    </recommendedName>
</protein>
<dbReference type="STRING" id="1431546.CAQU_06170"/>
<dbReference type="FunFam" id="3.20.20.10:FF:000018">
    <property type="entry name" value="Pyridoxal phosphate homeostasis protein"/>
    <property type="match status" value="1"/>
</dbReference>
<name>A0A1L7CFS5_9CORY</name>
<evidence type="ECO:0000256" key="4">
    <source>
        <dbReference type="RuleBase" id="RU004514"/>
    </source>
</evidence>
<dbReference type="EMBL" id="CP009245">
    <property type="protein sequence ID" value="APT84721.1"/>
    <property type="molecule type" value="Genomic_DNA"/>
</dbReference>
<dbReference type="PANTHER" id="PTHR10146:SF14">
    <property type="entry name" value="PYRIDOXAL PHOSPHATE HOMEOSTASIS PROTEIN"/>
    <property type="match status" value="1"/>
</dbReference>
<dbReference type="KEGG" id="caqu:CAQU_06170"/>